<protein>
    <submittedName>
        <fullName evidence="2">Uncharacterized protein</fullName>
    </submittedName>
</protein>
<organism evidence="2">
    <name type="scientific">Minutocellus polymorphus</name>
    <dbReference type="NCBI Taxonomy" id="265543"/>
    <lineage>
        <taxon>Eukaryota</taxon>
        <taxon>Sar</taxon>
        <taxon>Stramenopiles</taxon>
        <taxon>Ochrophyta</taxon>
        <taxon>Bacillariophyta</taxon>
        <taxon>Mediophyceae</taxon>
        <taxon>Cymatosirophycidae</taxon>
        <taxon>Cymatosirales</taxon>
        <taxon>Cymatosiraceae</taxon>
        <taxon>Minutocellus</taxon>
    </lineage>
</organism>
<dbReference type="InterPro" id="IPR029055">
    <property type="entry name" value="Ntn_hydrolases_N"/>
</dbReference>
<sequence>MLAASALIVDVESEGDAPCKIWRIDPTGQFWSCDVAAVGRGAGVAESSLLKEIARRMKSSTDVKDTETNEEEENDDGEIEEAMASLTNQDVKKFLLSLSMDEAIALAQKCVLKVYENELKKNDSSEPKSSGADKKEDKAGSDSRTIISMGGAVLRPKTPTAKILEL</sequence>
<evidence type="ECO:0000256" key="1">
    <source>
        <dbReference type="SAM" id="MobiDB-lite"/>
    </source>
</evidence>
<gene>
    <name evidence="2" type="ORF">MPOL1434_LOCUS6881</name>
</gene>
<dbReference type="EMBL" id="HBEJ01011743">
    <property type="protein sequence ID" value="CAD8372295.1"/>
    <property type="molecule type" value="Transcribed_RNA"/>
</dbReference>
<dbReference type="Gene3D" id="3.60.20.10">
    <property type="entry name" value="Glutamine Phosphoribosylpyrophosphate, subunit 1, domain 1"/>
    <property type="match status" value="1"/>
</dbReference>
<feature type="compositionally biased region" description="Basic and acidic residues" evidence="1">
    <location>
        <begin position="120"/>
        <end position="141"/>
    </location>
</feature>
<accession>A0A7S0AR99</accession>
<reference evidence="2" key="1">
    <citation type="submission" date="2021-01" db="EMBL/GenBank/DDBJ databases">
        <authorList>
            <person name="Corre E."/>
            <person name="Pelletier E."/>
            <person name="Niang G."/>
            <person name="Scheremetjew M."/>
            <person name="Finn R."/>
            <person name="Kale V."/>
            <person name="Holt S."/>
            <person name="Cochrane G."/>
            <person name="Meng A."/>
            <person name="Brown T."/>
            <person name="Cohen L."/>
        </authorList>
    </citation>
    <scope>NUCLEOTIDE SEQUENCE</scope>
    <source>
        <strain evidence="2">CCMP3303</strain>
    </source>
</reference>
<feature type="region of interest" description="Disordered" evidence="1">
    <location>
        <begin position="120"/>
        <end position="153"/>
    </location>
</feature>
<feature type="region of interest" description="Disordered" evidence="1">
    <location>
        <begin position="57"/>
        <end position="78"/>
    </location>
</feature>
<evidence type="ECO:0000313" key="2">
    <source>
        <dbReference type="EMBL" id="CAD8372295.1"/>
    </source>
</evidence>
<feature type="compositionally biased region" description="Acidic residues" evidence="1">
    <location>
        <begin position="68"/>
        <end position="78"/>
    </location>
</feature>
<name>A0A7S0AR99_9STRA</name>
<dbReference type="AlphaFoldDB" id="A0A7S0AR99"/>
<proteinExistence type="predicted"/>
<feature type="compositionally biased region" description="Basic and acidic residues" evidence="1">
    <location>
        <begin position="57"/>
        <end position="67"/>
    </location>
</feature>